<dbReference type="EMBL" id="CADCVF010000059">
    <property type="protein sequence ID" value="CAA9462758.1"/>
    <property type="molecule type" value="Genomic_DNA"/>
</dbReference>
<evidence type="ECO:0000256" key="1">
    <source>
        <dbReference type="SAM" id="MobiDB-lite"/>
    </source>
</evidence>
<feature type="compositionally biased region" description="Basic and acidic residues" evidence="1">
    <location>
        <begin position="192"/>
        <end position="203"/>
    </location>
</feature>
<dbReference type="AlphaFoldDB" id="A0A6J4R7W5"/>
<proteinExistence type="predicted"/>
<accession>A0A6J4R7W5</accession>
<feature type="region of interest" description="Disordered" evidence="1">
    <location>
        <begin position="192"/>
        <end position="223"/>
    </location>
</feature>
<evidence type="ECO:0000313" key="2">
    <source>
        <dbReference type="EMBL" id="CAA9462758.1"/>
    </source>
</evidence>
<protein>
    <submittedName>
        <fullName evidence="2">Uncharacterized protein</fullName>
    </submittedName>
</protein>
<sequence length="240" mass="26741">MSESKTISVKAILLLASRPESVEIAVREMRPGVLAVIVSQEVLEAVVLKGRELKGEARLLYRMVDDPMEISDAFHKFELALSDLETIGYGREEVLLDATGGTTPMRLGAALAAMTRGIEMVHQRVPQVYVEGRWERDESREVEVAPMGNPLEATGPLREGQAIELFNRRDYGAAALVFRDIASKVSGAERGHYYRSPSREKGGAPRSSVHQSRRPLRESPLRELYSQLLPRPRSFCRATP</sequence>
<name>A0A6J4R7W5_9ACTN</name>
<organism evidence="2">
    <name type="scientific">uncultured Rubrobacteraceae bacterium</name>
    <dbReference type="NCBI Taxonomy" id="349277"/>
    <lineage>
        <taxon>Bacteria</taxon>
        <taxon>Bacillati</taxon>
        <taxon>Actinomycetota</taxon>
        <taxon>Rubrobacteria</taxon>
        <taxon>Rubrobacterales</taxon>
        <taxon>Rubrobacteraceae</taxon>
        <taxon>environmental samples</taxon>
    </lineage>
</organism>
<reference evidence="2" key="1">
    <citation type="submission" date="2020-02" db="EMBL/GenBank/DDBJ databases">
        <authorList>
            <person name="Meier V. D."/>
        </authorList>
    </citation>
    <scope>NUCLEOTIDE SEQUENCE</scope>
    <source>
        <strain evidence="2">AVDCRST_MAG58</strain>
    </source>
</reference>
<gene>
    <name evidence="2" type="ORF">AVDCRST_MAG58-2939</name>
</gene>